<dbReference type="VEuPathDB" id="VectorBase:RSAN_029678"/>
<evidence type="ECO:0000313" key="2">
    <source>
        <dbReference type="Proteomes" id="UP000821837"/>
    </source>
</evidence>
<proteinExistence type="predicted"/>
<name>A0A9D4SSK3_RHISA</name>
<dbReference type="EMBL" id="JABSTV010001253">
    <property type="protein sequence ID" value="KAH7943658.1"/>
    <property type="molecule type" value="Genomic_DNA"/>
</dbReference>
<comment type="caution">
    <text evidence="1">The sequence shown here is derived from an EMBL/GenBank/DDBJ whole genome shotgun (WGS) entry which is preliminary data.</text>
</comment>
<sequence length="1310" mass="147887">MCNVRLIASRKRAVVVTRSLSQVYVEDGGGDRNFELLRELLASYPNLAKLHVHLLRGNFSNALSECSRIHDDLVELETFAFTSEVPVSCPYEPESSLTFTNFATVYTNVRHKRSGDLWSCVELDHLAYSPHQVLPSLPSPVAMVAVTTDSTEESFGLASRRKFSTHVHKLYLLLLLLVPAVKSYPTSGTAYRDNLRGFFSVPLEHVVELNLTWFHFHRDFDPTELLPEEALKRLHAFSAPPCVFRSQCASSTSTGRSNERQPLARTMAVSANNVTVRLSMNEGVSDLVQKLDALNPYAVNEVVLRNCVPCKPAELCAQIGRCVRLRSLSCVGCALQPSKVLKFMLEQLRYLQHLELSLVEVSEVDSEINSMRPIALEMLDVIRYHSLRRLYVEVGGELNFDLLWELLLFCPNLTELHVHFVRGTFSNALAQCHRFHEQLHQLEMFTFTSELPASVPFLYEPDPSLTFTTCATVCANVRHDRSHVWWSCVELSQLVLSRDRAILLPTQLVAFAAGDSRASVWEGSLRHSWARVRELCLLLLPSRPSLLTYPKAGAACHDYLQHLFVSLDSIAELNVSSFHFRLDIDLKRLLMDTPLGRSLLALSVPPCWFPRQSSVRLLQLACPNLKDLDVRNGSRGGHLRCTSCNNVLYRNVPVHEPCDAPMFSSTSIARLTLCDVTYRVLMWYFQAYKAATTLRLAEWCFAESSQYRRLCRRLSEGVAIRCLVLQHRDLPIDDPHLQACLGLMPSLQHLSLLTSMQVSDTGAAICVYDCVARSAQLNRAHLDWTGRSNKRQPLAQTMAVSANDVTVRLSMDEGVSDLVQQLDALNPYAVSALVLRNCVPCEPAQLCAQISRCVRLRRLSCVGSALQPSRLFKLMLENLRYLQHLELSLVEDLEVVVDSEINSMRPIATQMRGVIRYHSLRRMYVEVGGDRNFELLWELLVFCPNLTDLHVHFVRGTFSNALAHCRRLHEQLDQLEMFTFTSELPASVPFPYEPDPTLTFATCAAVCANVRHDRSHDWWSCVELSHLVLSRDRAVLLPTQLVVFAAGDLWASLWEGSRRHSWSRVRELCLLLLPPRPSMQTYPMAGAVCRVYLKHLFFALDSIAELNVSSFHFRLDINLKRLLKDNPLWGRLLALSVPPCWFSTHSSVRLLLSACPNLKDLDVRVGSRGGYLRCTSCYNVLYSTVPVHELSGAPMFLSTSITKLTLCDVTYKASLCHMTSLQHLCLLTSMQVSDGDAAKCVSDCVARAAQLKCVHIHYKRDTDGLEQRVTWLKRRRDKVLLRGGPCFACCSTATFIGLVKPVNRNCEAYL</sequence>
<reference evidence="1" key="1">
    <citation type="journal article" date="2020" name="Cell">
        <title>Large-Scale Comparative Analyses of Tick Genomes Elucidate Their Genetic Diversity and Vector Capacities.</title>
        <authorList>
            <consortium name="Tick Genome and Microbiome Consortium (TIGMIC)"/>
            <person name="Jia N."/>
            <person name="Wang J."/>
            <person name="Shi W."/>
            <person name="Du L."/>
            <person name="Sun Y."/>
            <person name="Zhan W."/>
            <person name="Jiang J.F."/>
            <person name="Wang Q."/>
            <person name="Zhang B."/>
            <person name="Ji P."/>
            <person name="Bell-Sakyi L."/>
            <person name="Cui X.M."/>
            <person name="Yuan T.T."/>
            <person name="Jiang B.G."/>
            <person name="Yang W.F."/>
            <person name="Lam T.T."/>
            <person name="Chang Q.C."/>
            <person name="Ding S.J."/>
            <person name="Wang X.J."/>
            <person name="Zhu J.G."/>
            <person name="Ruan X.D."/>
            <person name="Zhao L."/>
            <person name="Wei J.T."/>
            <person name="Ye R.Z."/>
            <person name="Que T.C."/>
            <person name="Du C.H."/>
            <person name="Zhou Y.H."/>
            <person name="Cheng J.X."/>
            <person name="Dai P.F."/>
            <person name="Guo W.B."/>
            <person name="Han X.H."/>
            <person name="Huang E.J."/>
            <person name="Li L.F."/>
            <person name="Wei W."/>
            <person name="Gao Y.C."/>
            <person name="Liu J.Z."/>
            <person name="Shao H.Z."/>
            <person name="Wang X."/>
            <person name="Wang C.C."/>
            <person name="Yang T.C."/>
            <person name="Huo Q.B."/>
            <person name="Li W."/>
            <person name="Chen H.Y."/>
            <person name="Chen S.E."/>
            <person name="Zhou L.G."/>
            <person name="Ni X.B."/>
            <person name="Tian J.H."/>
            <person name="Sheng Y."/>
            <person name="Liu T."/>
            <person name="Pan Y.S."/>
            <person name="Xia L.Y."/>
            <person name="Li J."/>
            <person name="Zhao F."/>
            <person name="Cao W.C."/>
        </authorList>
    </citation>
    <scope>NUCLEOTIDE SEQUENCE</scope>
    <source>
        <strain evidence="1">Rsan-2018</strain>
    </source>
</reference>
<reference evidence="1" key="2">
    <citation type="submission" date="2021-09" db="EMBL/GenBank/DDBJ databases">
        <authorList>
            <person name="Jia N."/>
            <person name="Wang J."/>
            <person name="Shi W."/>
            <person name="Du L."/>
            <person name="Sun Y."/>
            <person name="Zhan W."/>
            <person name="Jiang J."/>
            <person name="Wang Q."/>
            <person name="Zhang B."/>
            <person name="Ji P."/>
            <person name="Sakyi L.B."/>
            <person name="Cui X."/>
            <person name="Yuan T."/>
            <person name="Jiang B."/>
            <person name="Yang W."/>
            <person name="Lam T.T.-Y."/>
            <person name="Chang Q."/>
            <person name="Ding S."/>
            <person name="Wang X."/>
            <person name="Zhu J."/>
            <person name="Ruan X."/>
            <person name="Zhao L."/>
            <person name="Wei J."/>
            <person name="Que T."/>
            <person name="Du C."/>
            <person name="Cheng J."/>
            <person name="Dai P."/>
            <person name="Han X."/>
            <person name="Huang E."/>
            <person name="Gao Y."/>
            <person name="Liu J."/>
            <person name="Shao H."/>
            <person name="Ye R."/>
            <person name="Li L."/>
            <person name="Wei W."/>
            <person name="Wang X."/>
            <person name="Wang C."/>
            <person name="Huo Q."/>
            <person name="Li W."/>
            <person name="Guo W."/>
            <person name="Chen H."/>
            <person name="Chen S."/>
            <person name="Zhou L."/>
            <person name="Zhou L."/>
            <person name="Ni X."/>
            <person name="Tian J."/>
            <person name="Zhou Y."/>
            <person name="Sheng Y."/>
            <person name="Liu T."/>
            <person name="Pan Y."/>
            <person name="Xia L."/>
            <person name="Li J."/>
            <person name="Zhao F."/>
            <person name="Cao W."/>
        </authorList>
    </citation>
    <scope>NUCLEOTIDE SEQUENCE</scope>
    <source>
        <strain evidence="1">Rsan-2018</strain>
        <tissue evidence="1">Larvae</tissue>
    </source>
</reference>
<keyword evidence="2" id="KW-1185">Reference proteome</keyword>
<dbReference type="SUPFAM" id="SSF52047">
    <property type="entry name" value="RNI-like"/>
    <property type="match status" value="2"/>
</dbReference>
<dbReference type="Proteomes" id="UP000821837">
    <property type="component" value="Unassembled WGS sequence"/>
</dbReference>
<protein>
    <submittedName>
        <fullName evidence="1">Uncharacterized protein</fullName>
    </submittedName>
</protein>
<gene>
    <name evidence="1" type="ORF">HPB52_009863</name>
</gene>
<organism evidence="1 2">
    <name type="scientific">Rhipicephalus sanguineus</name>
    <name type="common">Brown dog tick</name>
    <name type="synonym">Ixodes sanguineus</name>
    <dbReference type="NCBI Taxonomy" id="34632"/>
    <lineage>
        <taxon>Eukaryota</taxon>
        <taxon>Metazoa</taxon>
        <taxon>Ecdysozoa</taxon>
        <taxon>Arthropoda</taxon>
        <taxon>Chelicerata</taxon>
        <taxon>Arachnida</taxon>
        <taxon>Acari</taxon>
        <taxon>Parasitiformes</taxon>
        <taxon>Ixodida</taxon>
        <taxon>Ixodoidea</taxon>
        <taxon>Ixodidae</taxon>
        <taxon>Rhipicephalinae</taxon>
        <taxon>Rhipicephalus</taxon>
        <taxon>Rhipicephalus</taxon>
    </lineage>
</organism>
<dbReference type="VEuPathDB" id="VectorBase:RSAN_042591"/>
<evidence type="ECO:0000313" key="1">
    <source>
        <dbReference type="EMBL" id="KAH7943658.1"/>
    </source>
</evidence>
<accession>A0A9D4SSK3</accession>